<feature type="transmembrane region" description="Helical" evidence="1">
    <location>
        <begin position="69"/>
        <end position="91"/>
    </location>
</feature>
<dbReference type="InterPro" id="IPR000620">
    <property type="entry name" value="EamA_dom"/>
</dbReference>
<feature type="transmembrane region" description="Helical" evidence="1">
    <location>
        <begin position="36"/>
        <end position="57"/>
    </location>
</feature>
<dbReference type="EMBL" id="JAGISH010000004">
    <property type="protein sequence ID" value="MBP0482589.1"/>
    <property type="molecule type" value="Genomic_DNA"/>
</dbReference>
<keyword evidence="4" id="KW-1185">Reference proteome</keyword>
<feature type="transmembrane region" description="Helical" evidence="1">
    <location>
        <begin position="253"/>
        <end position="274"/>
    </location>
</feature>
<dbReference type="AlphaFoldDB" id="A0A940MNK9"/>
<accession>A0A940MNK9</accession>
<keyword evidence="1" id="KW-0472">Membrane</keyword>
<evidence type="ECO:0000313" key="3">
    <source>
        <dbReference type="EMBL" id="MBP0482589.1"/>
    </source>
</evidence>
<dbReference type="RefSeq" id="WP_209360533.1">
    <property type="nucleotide sequence ID" value="NZ_JAGISH010000004.1"/>
</dbReference>
<evidence type="ECO:0000259" key="2">
    <source>
        <dbReference type="Pfam" id="PF00892"/>
    </source>
</evidence>
<feature type="domain" description="EamA" evidence="2">
    <location>
        <begin position="158"/>
        <end position="297"/>
    </location>
</feature>
<gene>
    <name evidence="3" type="ORF">J5474_08815</name>
</gene>
<comment type="caution">
    <text evidence="3">The sequence shown here is derived from an EMBL/GenBank/DDBJ whole genome shotgun (WGS) entry which is preliminary data.</text>
</comment>
<feature type="domain" description="EamA" evidence="2">
    <location>
        <begin position="3"/>
        <end position="141"/>
    </location>
</feature>
<dbReference type="PANTHER" id="PTHR22911">
    <property type="entry name" value="ACYL-MALONYL CONDENSING ENZYME-RELATED"/>
    <property type="match status" value="1"/>
</dbReference>
<evidence type="ECO:0000313" key="4">
    <source>
        <dbReference type="Proteomes" id="UP000675940"/>
    </source>
</evidence>
<feature type="transmembrane region" description="Helical" evidence="1">
    <location>
        <begin position="229"/>
        <end position="247"/>
    </location>
</feature>
<keyword evidence="1" id="KW-0812">Transmembrane</keyword>
<name>A0A940MNK9_9RHOB</name>
<feature type="transmembrane region" description="Helical" evidence="1">
    <location>
        <begin position="125"/>
        <end position="146"/>
    </location>
</feature>
<protein>
    <submittedName>
        <fullName evidence="3">DMT family transporter</fullName>
    </submittedName>
</protein>
<evidence type="ECO:0000256" key="1">
    <source>
        <dbReference type="SAM" id="Phobius"/>
    </source>
</evidence>
<dbReference type="InterPro" id="IPR037185">
    <property type="entry name" value="EmrE-like"/>
</dbReference>
<reference evidence="3" key="1">
    <citation type="submission" date="2021-03" db="EMBL/GenBank/DDBJ databases">
        <title>Sagittula salina sp. nov. strain M10.9X isolated from the marine waste.</title>
        <authorList>
            <person name="Satari L."/>
            <person name="Molina-Menor E."/>
            <person name="Vidal-Verdu A."/>
            <person name="Pascual J."/>
            <person name="Pereto J."/>
            <person name="Porcar M."/>
        </authorList>
    </citation>
    <scope>NUCLEOTIDE SEQUENCE</scope>
    <source>
        <strain evidence="3">M10.9X</strain>
    </source>
</reference>
<dbReference type="SUPFAM" id="SSF103481">
    <property type="entry name" value="Multidrug resistance efflux transporter EmrE"/>
    <property type="match status" value="2"/>
</dbReference>
<dbReference type="Gene3D" id="1.10.3730.20">
    <property type="match status" value="1"/>
</dbReference>
<organism evidence="3 4">
    <name type="scientific">Sagittula salina</name>
    <dbReference type="NCBI Taxonomy" id="2820268"/>
    <lineage>
        <taxon>Bacteria</taxon>
        <taxon>Pseudomonadati</taxon>
        <taxon>Pseudomonadota</taxon>
        <taxon>Alphaproteobacteria</taxon>
        <taxon>Rhodobacterales</taxon>
        <taxon>Roseobacteraceae</taxon>
        <taxon>Sagittula</taxon>
    </lineage>
</organism>
<keyword evidence="1" id="KW-1133">Transmembrane helix</keyword>
<proteinExistence type="predicted"/>
<dbReference type="PANTHER" id="PTHR22911:SF137">
    <property type="entry name" value="SOLUTE CARRIER FAMILY 35 MEMBER G2-RELATED"/>
    <property type="match status" value="1"/>
</dbReference>
<dbReference type="Proteomes" id="UP000675940">
    <property type="component" value="Unassembled WGS sequence"/>
</dbReference>
<feature type="transmembrane region" description="Helical" evidence="1">
    <location>
        <begin position="158"/>
        <end position="176"/>
    </location>
</feature>
<dbReference type="GO" id="GO:0016020">
    <property type="term" value="C:membrane"/>
    <property type="evidence" value="ECO:0007669"/>
    <property type="project" value="InterPro"/>
</dbReference>
<dbReference type="Pfam" id="PF00892">
    <property type="entry name" value="EamA"/>
    <property type="match status" value="2"/>
</dbReference>
<feature type="transmembrane region" description="Helical" evidence="1">
    <location>
        <begin position="188"/>
        <end position="208"/>
    </location>
</feature>
<sequence>MELWIIATLSAATFQTVRFMVQKGLAQGQLSATGSTFARFAYASPAGLAVLGAYLWWTGAALPEVGPGFWGWAVFGGLGQILATVLVVLAFRERNFAVGITLKKTEVIQTALLGLVLLGERVSRLGWVGIGVGLIGVLLLSRTPGIGGSVWAQLRSRAVVLGLGSGFFFAVAGVGYRAATLEVGTDDPLLRAAVALACVTTGQALAMAAWLRWRDPGEITRAWTARRTAVWLGVTSAAGTMSWFTAFTLQTAAYVYAVGQVELILSLAASVLWFRETVTPRELLGIAVLTGSVVTLVLAT</sequence>